<keyword evidence="5 19" id="KW-0808">Transferase</keyword>
<dbReference type="PROSITE" id="PS50011">
    <property type="entry name" value="PROTEIN_KINASE_DOM"/>
    <property type="match status" value="1"/>
</dbReference>
<comment type="subcellular location">
    <subcellularLocation>
        <location evidence="1">Cell membrane</location>
        <topology evidence="1">Single-pass type I membrane protein</topology>
    </subcellularLocation>
</comment>
<dbReference type="FunFam" id="3.30.200.20:FF:000330">
    <property type="entry name" value="G-type lectin S-receptor-like serine/threonine-protein kinase At4g03230"/>
    <property type="match status" value="1"/>
</dbReference>
<dbReference type="FunFam" id="1.10.510.10:FF:000060">
    <property type="entry name" value="G-type lectin S-receptor-like serine/threonine-protein kinase"/>
    <property type="match status" value="1"/>
</dbReference>
<dbReference type="Gene3D" id="3.30.200.20">
    <property type="entry name" value="Phosphorylase Kinase, domain 1"/>
    <property type="match status" value="1"/>
</dbReference>
<dbReference type="Gene3D" id="1.10.510.10">
    <property type="entry name" value="Transferase(Phosphotransferase) domain 1"/>
    <property type="match status" value="1"/>
</dbReference>
<evidence type="ECO:0000313" key="25">
    <source>
        <dbReference type="Proteomes" id="UP000288805"/>
    </source>
</evidence>
<protein>
    <recommendedName>
        <fullName evidence="19">Receptor-like serine/threonine-protein kinase</fullName>
        <ecNumber evidence="19">2.7.11.1</ecNumber>
    </recommendedName>
</protein>
<dbReference type="PROSITE" id="PS50948">
    <property type="entry name" value="PAN"/>
    <property type="match status" value="1"/>
</dbReference>
<dbReference type="Pfam" id="PF08276">
    <property type="entry name" value="PAN_2"/>
    <property type="match status" value="1"/>
</dbReference>
<keyword evidence="15 24" id="KW-0675">Receptor</keyword>
<keyword evidence="12" id="KW-1133">Transmembrane helix</keyword>
<dbReference type="Proteomes" id="UP000288805">
    <property type="component" value="Unassembled WGS sequence"/>
</dbReference>
<dbReference type="InterPro" id="IPR000719">
    <property type="entry name" value="Prot_kinase_dom"/>
</dbReference>
<keyword evidence="9 19" id="KW-0547">Nucleotide-binding</keyword>
<dbReference type="GO" id="GO:0005524">
    <property type="term" value="F:ATP binding"/>
    <property type="evidence" value="ECO:0007669"/>
    <property type="project" value="UniProtKB-KW"/>
</dbReference>
<organism evidence="24 25">
    <name type="scientific">Vitis vinifera</name>
    <name type="common">Grape</name>
    <dbReference type="NCBI Taxonomy" id="29760"/>
    <lineage>
        <taxon>Eukaryota</taxon>
        <taxon>Viridiplantae</taxon>
        <taxon>Streptophyta</taxon>
        <taxon>Embryophyta</taxon>
        <taxon>Tracheophyta</taxon>
        <taxon>Spermatophyta</taxon>
        <taxon>Magnoliopsida</taxon>
        <taxon>eudicotyledons</taxon>
        <taxon>Gunneridae</taxon>
        <taxon>Pentapetalae</taxon>
        <taxon>rosids</taxon>
        <taxon>Vitales</taxon>
        <taxon>Vitaceae</taxon>
        <taxon>Viteae</taxon>
        <taxon>Vitis</taxon>
    </lineage>
</organism>
<dbReference type="GO" id="GO:0005886">
    <property type="term" value="C:plasma membrane"/>
    <property type="evidence" value="ECO:0007669"/>
    <property type="project" value="UniProtKB-SubCell"/>
</dbReference>
<reference evidence="24 25" key="1">
    <citation type="journal article" date="2018" name="PLoS Genet.">
        <title>Population sequencing reveals clonal diversity and ancestral inbreeding in the grapevine cultivar Chardonnay.</title>
        <authorList>
            <person name="Roach M.J."/>
            <person name="Johnson D.L."/>
            <person name="Bohlmann J."/>
            <person name="van Vuuren H.J."/>
            <person name="Jones S.J."/>
            <person name="Pretorius I.S."/>
            <person name="Schmidt S.A."/>
            <person name="Borneman A.R."/>
        </authorList>
    </citation>
    <scope>NUCLEOTIDE SEQUENCE [LARGE SCALE GENOMIC DNA]</scope>
    <source>
        <strain evidence="25">cv. Chardonnay</strain>
        <tissue evidence="24">Leaf</tissue>
    </source>
</reference>
<keyword evidence="4" id="KW-0597">Phosphoprotein</keyword>
<dbReference type="InterPro" id="IPR024171">
    <property type="entry name" value="SRK-like_kinase"/>
</dbReference>
<keyword evidence="14" id="KW-1015">Disulfide bond</keyword>
<keyword evidence="7" id="KW-0732">Signal</keyword>
<evidence type="ECO:0000256" key="4">
    <source>
        <dbReference type="ARBA" id="ARBA00022553"/>
    </source>
</evidence>
<dbReference type="PIRSF" id="PIRSF000641">
    <property type="entry name" value="SRK"/>
    <property type="match status" value="1"/>
</dbReference>
<evidence type="ECO:0000256" key="17">
    <source>
        <dbReference type="ARBA" id="ARBA00047899"/>
    </source>
</evidence>
<dbReference type="Gene3D" id="2.90.10.10">
    <property type="entry name" value="Bulb-type lectin domain"/>
    <property type="match status" value="1"/>
</dbReference>
<dbReference type="InterPro" id="IPR003609">
    <property type="entry name" value="Pan_app"/>
</dbReference>
<evidence type="ECO:0000259" key="22">
    <source>
        <dbReference type="PROSITE" id="PS50927"/>
    </source>
</evidence>
<dbReference type="PROSITE" id="PS00108">
    <property type="entry name" value="PROTEIN_KINASE_ST"/>
    <property type="match status" value="1"/>
</dbReference>
<evidence type="ECO:0000256" key="10">
    <source>
        <dbReference type="ARBA" id="ARBA00022777"/>
    </source>
</evidence>
<dbReference type="GO" id="GO:0004674">
    <property type="term" value="F:protein serine/threonine kinase activity"/>
    <property type="evidence" value="ECO:0007669"/>
    <property type="project" value="UniProtKB-KW"/>
</dbReference>
<sequence length="842" mass="94098">MLHVKLGMVEMESSMCLSSAILSLCLSCMWLGVLPYISSAPTDTIKPGEELQFSEKLLVSAKGTFTLGFFSLESGSYLGIWFTIDAQKEKVWVANRDKPISGTDANLTLDADGRLMIMHSGGDPIVLNYNQAARNSTATLLDSGNFDLEEFNSDGSVKEKLWESFDNLTGTLLPGMKLGINLKTGQNWSLASWINEQVPAPGTFTLEWNGTQLVMKRRGGTYWSSGTLKNRSFEFIPWLSFDTCNNIYSFNSVANENEIYFSYSVPDGVVSEWALNSRGGLSDTNRPLFVTDDVCDGFKEYPGCAVQNPSTCRTRKDGFMKQSDHISESPSSIKEDSSLGPSDCQAICWNNCSCTACNTIYTNGTGCRFWSTKFTQAYAGDANQEALYVLSSSRVTGKSLSVFSSYIKTIKDPLSFTQFCSKPLTTKFINLYLSREQLVDMGHYCRSGTCGPVTYGLLILFKEKIQRLYFILTFADDRERKMEEAMLHELATSNSFSDLKDVDHDGKRAHDLKLFSFDSIVAASNNFSSENKLGEGGFGPVYKGKLPEGQEIAVKRLSRGSGQGLVEFKNEIRLIARLQHMNLVRLLGCCITGEEKMLIYEFMPNKSLDFFLFDPARRKILNWNRRHDIIEGIVQGLLYLHKYSRLRIIHRDLKASNILLDHDLNPKISDLAWPELLGEMHQKQIQIGFGYMPPEYAMEGIFLVKSDVYSFGVLLLEIVSGRKNKSFYHNEGAITINLAGYAWELWKEGTSLQLVDPMLEDFHSSTQMLRCIHIALLCVQESAADRPTMSAVISMLTNDTVPLPNPNLPAFSIHHAVLELDSHKGGPESCSGSVNISEMEGR</sequence>
<evidence type="ECO:0000259" key="23">
    <source>
        <dbReference type="PROSITE" id="PS50948"/>
    </source>
</evidence>
<keyword evidence="3 19" id="KW-0723">Serine/threonine-protein kinase</keyword>
<evidence type="ECO:0000256" key="16">
    <source>
        <dbReference type="ARBA" id="ARBA00023180"/>
    </source>
</evidence>
<proteinExistence type="inferred from homology"/>
<dbReference type="Pfam" id="PF07714">
    <property type="entry name" value="PK_Tyr_Ser-Thr"/>
    <property type="match status" value="1"/>
</dbReference>
<evidence type="ECO:0000256" key="15">
    <source>
        <dbReference type="ARBA" id="ARBA00023170"/>
    </source>
</evidence>
<evidence type="ECO:0000256" key="11">
    <source>
        <dbReference type="ARBA" id="ARBA00022840"/>
    </source>
</evidence>
<dbReference type="SMART" id="SM00220">
    <property type="entry name" value="S_TKc"/>
    <property type="match status" value="1"/>
</dbReference>
<keyword evidence="2" id="KW-1003">Cell membrane</keyword>
<evidence type="ECO:0000256" key="8">
    <source>
        <dbReference type="ARBA" id="ARBA00022734"/>
    </source>
</evidence>
<dbReference type="CDD" id="cd00028">
    <property type="entry name" value="B_lectin"/>
    <property type="match status" value="1"/>
</dbReference>
<comment type="catalytic activity">
    <reaction evidence="18 19">
        <text>L-seryl-[protein] + ATP = O-phospho-L-seryl-[protein] + ADP + H(+)</text>
        <dbReference type="Rhea" id="RHEA:17989"/>
        <dbReference type="Rhea" id="RHEA-COMP:9863"/>
        <dbReference type="Rhea" id="RHEA-COMP:11604"/>
        <dbReference type="ChEBI" id="CHEBI:15378"/>
        <dbReference type="ChEBI" id="CHEBI:29999"/>
        <dbReference type="ChEBI" id="CHEBI:30616"/>
        <dbReference type="ChEBI" id="CHEBI:83421"/>
        <dbReference type="ChEBI" id="CHEBI:456216"/>
        <dbReference type="EC" id="2.7.11.1"/>
    </reaction>
</comment>
<evidence type="ECO:0000256" key="2">
    <source>
        <dbReference type="ARBA" id="ARBA00022475"/>
    </source>
</evidence>
<dbReference type="GO" id="GO:0106310">
    <property type="term" value="F:protein serine kinase activity"/>
    <property type="evidence" value="ECO:0007669"/>
    <property type="project" value="RHEA"/>
</dbReference>
<dbReference type="SUPFAM" id="SSF51110">
    <property type="entry name" value="alpha-D-mannose-specific plant lectins"/>
    <property type="match status" value="1"/>
</dbReference>
<comment type="catalytic activity">
    <reaction evidence="17 19">
        <text>L-threonyl-[protein] + ATP = O-phospho-L-threonyl-[protein] + ADP + H(+)</text>
        <dbReference type="Rhea" id="RHEA:46608"/>
        <dbReference type="Rhea" id="RHEA-COMP:11060"/>
        <dbReference type="Rhea" id="RHEA-COMP:11605"/>
        <dbReference type="ChEBI" id="CHEBI:15378"/>
        <dbReference type="ChEBI" id="CHEBI:30013"/>
        <dbReference type="ChEBI" id="CHEBI:30616"/>
        <dbReference type="ChEBI" id="CHEBI:61977"/>
        <dbReference type="ChEBI" id="CHEBI:456216"/>
        <dbReference type="EC" id="2.7.11.1"/>
    </reaction>
</comment>
<dbReference type="AlphaFoldDB" id="A0A438HK40"/>
<dbReference type="PROSITE" id="PS50927">
    <property type="entry name" value="BULB_LECTIN"/>
    <property type="match status" value="1"/>
</dbReference>
<feature type="domain" description="Apple" evidence="23">
    <location>
        <begin position="312"/>
        <end position="393"/>
    </location>
</feature>
<dbReference type="PANTHER" id="PTHR27002:SF1063">
    <property type="entry name" value="RECEPTOR-LIKE SERINE_THREONINE-PROTEIN KINASE"/>
    <property type="match status" value="1"/>
</dbReference>
<dbReference type="InterPro" id="IPR001245">
    <property type="entry name" value="Ser-Thr/Tyr_kinase_cat_dom"/>
</dbReference>
<evidence type="ECO:0000256" key="9">
    <source>
        <dbReference type="ARBA" id="ARBA00022741"/>
    </source>
</evidence>
<feature type="domain" description="Protein kinase" evidence="21">
    <location>
        <begin position="527"/>
        <end position="808"/>
    </location>
</feature>
<keyword evidence="6" id="KW-0812">Transmembrane</keyword>
<evidence type="ECO:0000256" key="19">
    <source>
        <dbReference type="PIRNR" id="PIRNR000641"/>
    </source>
</evidence>
<keyword evidence="13" id="KW-0472">Membrane</keyword>
<dbReference type="SUPFAM" id="SSF56112">
    <property type="entry name" value="Protein kinase-like (PK-like)"/>
    <property type="match status" value="1"/>
</dbReference>
<dbReference type="FunFam" id="2.90.10.10:FF:000009">
    <property type="entry name" value="Receptor-like serine/threonine-protein kinase SD1-8"/>
    <property type="match status" value="1"/>
</dbReference>
<dbReference type="PANTHER" id="PTHR27002">
    <property type="entry name" value="RECEPTOR-LIKE SERINE/THREONINE-PROTEIN KINASE SD1-8"/>
    <property type="match status" value="1"/>
</dbReference>
<feature type="domain" description="Bulb-type lectin" evidence="22">
    <location>
        <begin position="42"/>
        <end position="161"/>
    </location>
</feature>
<evidence type="ECO:0000256" key="1">
    <source>
        <dbReference type="ARBA" id="ARBA00004251"/>
    </source>
</evidence>
<dbReference type="EC" id="2.7.11.1" evidence="19"/>
<evidence type="ECO:0000256" key="5">
    <source>
        <dbReference type="ARBA" id="ARBA00022679"/>
    </source>
</evidence>
<dbReference type="GO" id="GO:0030246">
    <property type="term" value="F:carbohydrate binding"/>
    <property type="evidence" value="ECO:0007669"/>
    <property type="project" value="UniProtKB-KW"/>
</dbReference>
<dbReference type="InterPro" id="IPR001480">
    <property type="entry name" value="Bulb-type_lectin_dom"/>
</dbReference>
<evidence type="ECO:0000256" key="18">
    <source>
        <dbReference type="ARBA" id="ARBA00048679"/>
    </source>
</evidence>
<keyword evidence="11 19" id="KW-0067">ATP-binding</keyword>
<evidence type="ECO:0000256" key="7">
    <source>
        <dbReference type="ARBA" id="ARBA00022729"/>
    </source>
</evidence>
<evidence type="ECO:0000313" key="24">
    <source>
        <dbReference type="EMBL" id="RVW84821.1"/>
    </source>
</evidence>
<dbReference type="InterPro" id="IPR011009">
    <property type="entry name" value="Kinase-like_dom_sf"/>
</dbReference>
<name>A0A438HK40_VITVI</name>
<gene>
    <name evidence="24" type="primary">VvCHDp001030_13</name>
    <name evidence="24" type="ORF">CK203_048588</name>
</gene>
<comment type="caution">
    <text evidence="24">The sequence shown here is derived from an EMBL/GenBank/DDBJ whole genome shotgun (WGS) entry which is preliminary data.</text>
</comment>
<dbReference type="InterPro" id="IPR008271">
    <property type="entry name" value="Ser/Thr_kinase_AS"/>
</dbReference>
<keyword evidence="8 24" id="KW-0430">Lectin</keyword>
<evidence type="ECO:0000259" key="21">
    <source>
        <dbReference type="PROSITE" id="PS50011"/>
    </source>
</evidence>
<dbReference type="EMBL" id="QGNW01000211">
    <property type="protein sequence ID" value="RVW84821.1"/>
    <property type="molecule type" value="Genomic_DNA"/>
</dbReference>
<feature type="region of interest" description="Disordered" evidence="20">
    <location>
        <begin position="823"/>
        <end position="842"/>
    </location>
</feature>
<dbReference type="InterPro" id="IPR036426">
    <property type="entry name" value="Bulb-type_lectin_dom_sf"/>
</dbReference>
<evidence type="ECO:0000256" key="20">
    <source>
        <dbReference type="SAM" id="MobiDB-lite"/>
    </source>
</evidence>
<evidence type="ECO:0000256" key="13">
    <source>
        <dbReference type="ARBA" id="ARBA00023136"/>
    </source>
</evidence>
<evidence type="ECO:0000256" key="6">
    <source>
        <dbReference type="ARBA" id="ARBA00022692"/>
    </source>
</evidence>
<evidence type="ECO:0000256" key="12">
    <source>
        <dbReference type="ARBA" id="ARBA00022989"/>
    </source>
</evidence>
<keyword evidence="16" id="KW-0325">Glycoprotein</keyword>
<dbReference type="SMART" id="SM00108">
    <property type="entry name" value="B_lectin"/>
    <property type="match status" value="1"/>
</dbReference>
<evidence type="ECO:0000256" key="3">
    <source>
        <dbReference type="ARBA" id="ARBA00022527"/>
    </source>
</evidence>
<evidence type="ECO:0000256" key="14">
    <source>
        <dbReference type="ARBA" id="ARBA00023157"/>
    </source>
</evidence>
<comment type="similarity">
    <text evidence="19">Belongs to the protein kinase superfamily. Ser/Thr protein kinase family.</text>
</comment>
<accession>A0A438HK40</accession>
<dbReference type="Pfam" id="PF01453">
    <property type="entry name" value="B_lectin"/>
    <property type="match status" value="1"/>
</dbReference>
<keyword evidence="10 19" id="KW-0418">Kinase</keyword>